<proteinExistence type="predicted"/>
<dbReference type="Proteomes" id="UP000306416">
    <property type="component" value="Unassembled WGS sequence"/>
</dbReference>
<sequence>MRQTRKKRVLLIPAYYYSSNPLFLAIKERLPEWEFVYFFSKDTAAKEINMENITSEKVGIHFDRYLELEYTPSWIRNRHRKQVMPLWKKMVTLRGVRYWFNLRRYTSCFKRQVRSLDVDLVVLPSDMTFSARLMRTYFPGIPRVVIQPNFLDFRDKGRPNRVLRALLNGVIGVPFFPSQPYFGLEDLQSHLLIWGDKTEKFYGGKRSKVQRITNPEHCSLLEQVAKARTERPFEAFSEFADLDPEKKTIILFVDSFAQVYGEVFQTRIEHDYVQIVNACLSQYNIVVKIHPSSDLSYYQRVFEPFLEARNFLLLKDNRCFHGLLAICDINVSTFSYAGFQAALVGSMSINLFPDVLPKDTNHDWLSDCCQCEATGHGDVISFVRSLEESEVKQRCMKKSSEFVEKYVTSASFNPQYWETLFSSFLHPV</sequence>
<organism evidence="1 2">
    <name type="scientific">Geomonas terrae</name>
    <dbReference type="NCBI Taxonomy" id="2562681"/>
    <lineage>
        <taxon>Bacteria</taxon>
        <taxon>Pseudomonadati</taxon>
        <taxon>Thermodesulfobacteriota</taxon>
        <taxon>Desulfuromonadia</taxon>
        <taxon>Geobacterales</taxon>
        <taxon>Geobacteraceae</taxon>
        <taxon>Geomonas</taxon>
    </lineage>
</organism>
<evidence type="ECO:0000313" key="1">
    <source>
        <dbReference type="EMBL" id="TGU70593.1"/>
    </source>
</evidence>
<reference evidence="1 2" key="1">
    <citation type="submission" date="2019-04" db="EMBL/GenBank/DDBJ databases">
        <title>Geobacter oryzae sp. nov., ferric-reducing bacteria isolated from paddy soil.</title>
        <authorList>
            <person name="Xu Z."/>
            <person name="Masuda Y."/>
            <person name="Itoh H."/>
            <person name="Senoo K."/>
        </authorList>
    </citation>
    <scope>NUCLEOTIDE SEQUENCE [LARGE SCALE GENOMIC DNA]</scope>
    <source>
        <strain evidence="1 2">Red111</strain>
    </source>
</reference>
<dbReference type="RefSeq" id="WP_135871764.1">
    <property type="nucleotide sequence ID" value="NZ_SRSC01000004.1"/>
</dbReference>
<evidence type="ECO:0000313" key="2">
    <source>
        <dbReference type="Proteomes" id="UP000306416"/>
    </source>
</evidence>
<comment type="caution">
    <text evidence="1">The sequence shown here is derived from an EMBL/GenBank/DDBJ whole genome shotgun (WGS) entry which is preliminary data.</text>
</comment>
<keyword evidence="2" id="KW-1185">Reference proteome</keyword>
<dbReference type="EMBL" id="SRSC01000004">
    <property type="protein sequence ID" value="TGU70593.1"/>
    <property type="molecule type" value="Genomic_DNA"/>
</dbReference>
<gene>
    <name evidence="1" type="ORF">E4633_16450</name>
</gene>
<accession>A0A4S1CBT0</accession>
<name>A0A4S1CBT0_9BACT</name>
<protein>
    <submittedName>
        <fullName evidence="1">Uncharacterized protein</fullName>
    </submittedName>
</protein>
<dbReference type="AlphaFoldDB" id="A0A4S1CBT0"/>
<dbReference type="SUPFAM" id="SSF53756">
    <property type="entry name" value="UDP-Glycosyltransferase/glycogen phosphorylase"/>
    <property type="match status" value="1"/>
</dbReference>